<dbReference type="PANTHER" id="PTHR13794">
    <property type="entry name" value="ENOLASE SUPERFAMILY, MANDELATE RACEMASE"/>
    <property type="match status" value="1"/>
</dbReference>
<dbReference type="PATRIC" id="fig|162209.4.peg.116"/>
<dbReference type="InterPro" id="IPR013342">
    <property type="entry name" value="Mandelate_racemase_C"/>
</dbReference>
<comment type="cofactor">
    <cofactor evidence="1">
        <name>Mg(2+)</name>
        <dbReference type="ChEBI" id="CHEBI:18420"/>
    </cofactor>
</comment>
<dbReference type="AlphaFoldDB" id="A0A0U2VZG6"/>
<dbReference type="Proteomes" id="UP000061660">
    <property type="component" value="Chromosome"/>
</dbReference>
<dbReference type="Gene3D" id="3.30.390.10">
    <property type="entry name" value="Enolase-like, N-terminal domain"/>
    <property type="match status" value="1"/>
</dbReference>
<feature type="domain" description="Mandelate racemase/muconate lactonizing enzyme C-terminal" evidence="4">
    <location>
        <begin position="152"/>
        <end position="244"/>
    </location>
</feature>
<evidence type="ECO:0000256" key="1">
    <source>
        <dbReference type="ARBA" id="ARBA00001946"/>
    </source>
</evidence>
<dbReference type="CDD" id="cd03316">
    <property type="entry name" value="MR_like"/>
    <property type="match status" value="1"/>
</dbReference>
<evidence type="ECO:0000256" key="3">
    <source>
        <dbReference type="ARBA" id="ARBA00022842"/>
    </source>
</evidence>
<protein>
    <submittedName>
        <fullName evidence="5">Mandelate racemase</fullName>
    </submittedName>
</protein>
<keyword evidence="3" id="KW-0460">Magnesium</keyword>
<dbReference type="InterPro" id="IPR013341">
    <property type="entry name" value="Mandelate_racemase_N_dom"/>
</dbReference>
<dbReference type="GO" id="GO:0016836">
    <property type="term" value="F:hydro-lyase activity"/>
    <property type="evidence" value="ECO:0007669"/>
    <property type="project" value="TreeGrafter"/>
</dbReference>
<dbReference type="Pfam" id="PF13378">
    <property type="entry name" value="MR_MLE_C"/>
    <property type="match status" value="1"/>
</dbReference>
<dbReference type="InterPro" id="IPR029065">
    <property type="entry name" value="Enolase_C-like"/>
</dbReference>
<dbReference type="InterPro" id="IPR046945">
    <property type="entry name" value="RHMD-like"/>
</dbReference>
<evidence type="ECO:0000259" key="4">
    <source>
        <dbReference type="SMART" id="SM00922"/>
    </source>
</evidence>
<dbReference type="Gene3D" id="3.20.20.120">
    <property type="entry name" value="Enolase-like C-terminal domain"/>
    <property type="match status" value="1"/>
</dbReference>
<dbReference type="PANTHER" id="PTHR13794:SF58">
    <property type="entry name" value="MITOCHONDRIAL ENOLASE SUPERFAMILY MEMBER 1"/>
    <property type="match status" value="1"/>
</dbReference>
<dbReference type="SUPFAM" id="SSF51604">
    <property type="entry name" value="Enolase C-terminal domain-like"/>
    <property type="match status" value="1"/>
</dbReference>
<dbReference type="RefSeq" id="WP_062406431.1">
    <property type="nucleotide sequence ID" value="NZ_CP013652.1"/>
</dbReference>
<dbReference type="InterPro" id="IPR036849">
    <property type="entry name" value="Enolase-like_C_sf"/>
</dbReference>
<evidence type="ECO:0000313" key="6">
    <source>
        <dbReference type="Proteomes" id="UP000061660"/>
    </source>
</evidence>
<dbReference type="InterPro" id="IPR029017">
    <property type="entry name" value="Enolase-like_N"/>
</dbReference>
<dbReference type="SFLD" id="SFLDG00179">
    <property type="entry name" value="mandelate_racemase"/>
    <property type="match status" value="1"/>
</dbReference>
<dbReference type="STRING" id="162209.IJ22_01170"/>
<dbReference type="GO" id="GO:0000287">
    <property type="term" value="F:magnesium ion binding"/>
    <property type="evidence" value="ECO:0007669"/>
    <property type="project" value="TreeGrafter"/>
</dbReference>
<dbReference type="SMART" id="SM00922">
    <property type="entry name" value="MR_MLE"/>
    <property type="match status" value="1"/>
</dbReference>
<dbReference type="Pfam" id="PF02746">
    <property type="entry name" value="MR_MLE_N"/>
    <property type="match status" value="1"/>
</dbReference>
<evidence type="ECO:0000313" key="5">
    <source>
        <dbReference type="EMBL" id="ALS20509.1"/>
    </source>
</evidence>
<keyword evidence="2" id="KW-0479">Metal-binding</keyword>
<proteinExistence type="predicted"/>
<dbReference type="OrthoDB" id="9775391at2"/>
<reference evidence="6" key="1">
    <citation type="submission" date="2015-12" db="EMBL/GenBank/DDBJ databases">
        <title>Complete genome sequences of two moderately thermophilic Paenibacillus species.</title>
        <authorList>
            <person name="Butler R.III."/>
            <person name="Wang J."/>
            <person name="Stark B.C."/>
            <person name="Pombert J.-F."/>
        </authorList>
    </citation>
    <scope>NUCLEOTIDE SEQUENCE [LARGE SCALE GENOMIC DNA]</scope>
    <source>
        <strain evidence="6">32O-Y</strain>
    </source>
</reference>
<dbReference type="GO" id="GO:0016052">
    <property type="term" value="P:carbohydrate catabolic process"/>
    <property type="evidence" value="ECO:0007669"/>
    <property type="project" value="TreeGrafter"/>
</dbReference>
<evidence type="ECO:0000256" key="2">
    <source>
        <dbReference type="ARBA" id="ARBA00022723"/>
    </source>
</evidence>
<dbReference type="SFLD" id="SFLDS00001">
    <property type="entry name" value="Enolase"/>
    <property type="match status" value="1"/>
</dbReference>
<accession>A0A0U2VZG6</accession>
<keyword evidence="6" id="KW-1185">Reference proteome</keyword>
<gene>
    <name evidence="5" type="ORF">IJ22_01170</name>
</gene>
<reference evidence="5 6" key="2">
    <citation type="journal article" date="2016" name="Genome Announc.">
        <title>Complete Genome Sequences of Two Interactive Moderate Thermophiles, Paenibacillus napthalenovorans 32O-Y and Paenibacillus sp. 32O-W.</title>
        <authorList>
            <person name="Butler R.R.III."/>
            <person name="Wang J."/>
            <person name="Stark B.C."/>
            <person name="Pombert J.F."/>
        </authorList>
    </citation>
    <scope>NUCLEOTIDE SEQUENCE [LARGE SCALE GENOMIC DNA]</scope>
    <source>
        <strain evidence="5 6">32O-Y</strain>
    </source>
</reference>
<dbReference type="KEGG" id="pnp:IJ22_01170"/>
<organism evidence="5 6">
    <name type="scientific">Paenibacillus naphthalenovorans</name>
    <dbReference type="NCBI Taxonomy" id="162209"/>
    <lineage>
        <taxon>Bacteria</taxon>
        <taxon>Bacillati</taxon>
        <taxon>Bacillota</taxon>
        <taxon>Bacilli</taxon>
        <taxon>Bacillales</taxon>
        <taxon>Paenibacillaceae</taxon>
        <taxon>Paenibacillus</taxon>
    </lineage>
</organism>
<name>A0A0U2VZG6_9BACL</name>
<dbReference type="SUPFAM" id="SSF54826">
    <property type="entry name" value="Enolase N-terminal domain-like"/>
    <property type="match status" value="1"/>
</dbReference>
<sequence length="379" mass="42384">MKITEVSTYILRTKMDKPFTSARGWWYKTKNAMLVKVTTDEGIEGWGEAYGPAEITKSVVDTLLAPTVVGGNPFDTDILWEKMYQRVEDYDPQGFGVAGISAIDIALWDIMGKALKRPVYELLGGAHRKSFRAYATGLYFMSEEGDFTTPSIEEALAYQEQGFTGVKMKIALPPKEEIKRVERVRKALSEEIELMVDANHGYNLTNALLLGKEFEQMGLAWFEEPVSPHDLNAYSDLRSKLCIPLAGGENAFTRYAFKEIIEKRAMDIIQPDVCCAGGITETKKIAHIAEAFGISVIPHVWGSAVGLHAALHVMAALPPAPHTWRPVPMWMEYEQTENPFRDHLVNEPVVHDKGYVSVPEGPGLGFTINEDIINRYRIA</sequence>
<dbReference type="EMBL" id="CP013652">
    <property type="protein sequence ID" value="ALS20509.1"/>
    <property type="molecule type" value="Genomic_DNA"/>
</dbReference>